<keyword evidence="7" id="KW-1185">Reference proteome</keyword>
<dbReference type="GO" id="GO:0003700">
    <property type="term" value="F:DNA-binding transcription factor activity"/>
    <property type="evidence" value="ECO:0007669"/>
    <property type="project" value="InterPro"/>
</dbReference>
<reference evidence="6 7" key="1">
    <citation type="submission" date="2016-11" db="EMBL/GenBank/DDBJ databases">
        <title>Rahnella oryzae sp. nov., isolated from rice root.</title>
        <authorList>
            <person name="Zhang X.-X."/>
            <person name="Zhang J."/>
        </authorList>
    </citation>
    <scope>NUCLEOTIDE SEQUENCE [LARGE SCALE GENOMIC DNA]</scope>
    <source>
        <strain evidence="6 7">J11-6</strain>
    </source>
</reference>
<dbReference type="InterPro" id="IPR005119">
    <property type="entry name" value="LysR_subst-bd"/>
</dbReference>
<dbReference type="Pfam" id="PF00126">
    <property type="entry name" value="HTH_1"/>
    <property type="match status" value="1"/>
</dbReference>
<evidence type="ECO:0000313" key="7">
    <source>
        <dbReference type="Proteomes" id="UP000216021"/>
    </source>
</evidence>
<dbReference type="SUPFAM" id="SSF46785">
    <property type="entry name" value="Winged helix' DNA-binding domain"/>
    <property type="match status" value="1"/>
</dbReference>
<keyword evidence="4" id="KW-0804">Transcription</keyword>
<dbReference type="InterPro" id="IPR050950">
    <property type="entry name" value="HTH-type_LysR_regulators"/>
</dbReference>
<comment type="caution">
    <text evidence="6">The sequence shown here is derived from an EMBL/GenBank/DDBJ whole genome shotgun (WGS) entry which is preliminary data.</text>
</comment>
<comment type="similarity">
    <text evidence="1">Belongs to the LysR transcriptional regulatory family.</text>
</comment>
<dbReference type="GO" id="GO:0003677">
    <property type="term" value="F:DNA binding"/>
    <property type="evidence" value="ECO:0007669"/>
    <property type="project" value="UniProtKB-KW"/>
</dbReference>
<dbReference type="InterPro" id="IPR036390">
    <property type="entry name" value="WH_DNA-bd_sf"/>
</dbReference>
<feature type="domain" description="HTH lysR-type" evidence="5">
    <location>
        <begin position="5"/>
        <end position="62"/>
    </location>
</feature>
<evidence type="ECO:0000259" key="5">
    <source>
        <dbReference type="PROSITE" id="PS50931"/>
    </source>
</evidence>
<dbReference type="PROSITE" id="PS50931">
    <property type="entry name" value="HTH_LYSR"/>
    <property type="match status" value="1"/>
</dbReference>
<protein>
    <recommendedName>
        <fullName evidence="5">HTH lysR-type domain-containing protein</fullName>
    </recommendedName>
</protein>
<dbReference type="GO" id="GO:0005829">
    <property type="term" value="C:cytosol"/>
    <property type="evidence" value="ECO:0007669"/>
    <property type="project" value="TreeGrafter"/>
</dbReference>
<dbReference type="Gene3D" id="3.40.190.290">
    <property type="match status" value="1"/>
</dbReference>
<dbReference type="Pfam" id="PF03466">
    <property type="entry name" value="LysR_substrate"/>
    <property type="match status" value="1"/>
</dbReference>
<dbReference type="PANTHER" id="PTHR30419">
    <property type="entry name" value="HTH-TYPE TRANSCRIPTIONAL REGULATOR YBHD"/>
    <property type="match status" value="1"/>
</dbReference>
<proteinExistence type="inferred from homology"/>
<evidence type="ECO:0000256" key="2">
    <source>
        <dbReference type="ARBA" id="ARBA00023015"/>
    </source>
</evidence>
<gene>
    <name evidence="6" type="ORF">BMI79_04175</name>
</gene>
<dbReference type="SUPFAM" id="SSF53850">
    <property type="entry name" value="Periplasmic binding protein-like II"/>
    <property type="match status" value="1"/>
</dbReference>
<evidence type="ECO:0000256" key="1">
    <source>
        <dbReference type="ARBA" id="ARBA00009437"/>
    </source>
</evidence>
<keyword evidence="3" id="KW-0238">DNA-binding</keyword>
<dbReference type="InterPro" id="IPR036388">
    <property type="entry name" value="WH-like_DNA-bd_sf"/>
</dbReference>
<dbReference type="InterPro" id="IPR000847">
    <property type="entry name" value="LysR_HTH_N"/>
</dbReference>
<dbReference type="OrthoDB" id="6621862at2"/>
<dbReference type="Gene3D" id="1.10.10.10">
    <property type="entry name" value="Winged helix-like DNA-binding domain superfamily/Winged helix DNA-binding domain"/>
    <property type="match status" value="1"/>
</dbReference>
<accession>A0A1S8CMU8</accession>
<organism evidence="6 7">
    <name type="scientific">Serratia oryzae</name>
    <dbReference type="NCBI Taxonomy" id="2034155"/>
    <lineage>
        <taxon>Bacteria</taxon>
        <taxon>Pseudomonadati</taxon>
        <taxon>Pseudomonadota</taxon>
        <taxon>Gammaproteobacteria</taxon>
        <taxon>Enterobacterales</taxon>
        <taxon>Yersiniaceae</taxon>
        <taxon>Serratia</taxon>
    </lineage>
</organism>
<evidence type="ECO:0000256" key="3">
    <source>
        <dbReference type="ARBA" id="ARBA00023125"/>
    </source>
</evidence>
<dbReference type="STRING" id="2034155.BMI79_04175"/>
<name>A0A1S8CMU8_9GAMM</name>
<keyword evidence="2" id="KW-0805">Transcription regulation</keyword>
<evidence type="ECO:0000313" key="6">
    <source>
        <dbReference type="EMBL" id="OMQ25518.1"/>
    </source>
</evidence>
<sequence length="320" mass="35594">MSRLPTVSHLKIFEAIIQHGGMRAAAKVLNQTQSNMSRSLRELETILGAKLMVSDTKGMVLTDIGRRFETRVKRVLRELETAVNEVKQVKGLHQGSVSFGCSHTKVFKFISNAVTGILQAYPNAEITLYEGQQSEILPALREGKLDFFIGIISNAISLGEFIEEPLFSCSFGVIARKGHPLAHATCLAALRNAKWYLPVADAGYYNDLESLFFPAEADIEYSILKGDSVAVAEHLILEADYLSISPKLIEQTDSMKDLFCFIPLREKLPDGHYSLIYRQQTTLPPLARLLITEIHKECSNDIAINRGRNVSSISTPQERG</sequence>
<dbReference type="EMBL" id="MOXD01000002">
    <property type="protein sequence ID" value="OMQ25518.1"/>
    <property type="molecule type" value="Genomic_DNA"/>
</dbReference>
<dbReference type="PANTHER" id="PTHR30419:SF7">
    <property type="entry name" value="HTH-TYPE TRANSCRIPTIONAL REGULATOR TDCA"/>
    <property type="match status" value="1"/>
</dbReference>
<dbReference type="RefSeq" id="WP_076940741.1">
    <property type="nucleotide sequence ID" value="NZ_MOXD01000002.1"/>
</dbReference>
<dbReference type="AlphaFoldDB" id="A0A1S8CMU8"/>
<dbReference type="Proteomes" id="UP000216021">
    <property type="component" value="Unassembled WGS sequence"/>
</dbReference>
<evidence type="ECO:0000256" key="4">
    <source>
        <dbReference type="ARBA" id="ARBA00023163"/>
    </source>
</evidence>